<dbReference type="EMBL" id="CAMKVN010010706">
    <property type="protein sequence ID" value="CAI2194295.1"/>
    <property type="molecule type" value="Genomic_DNA"/>
</dbReference>
<accession>A0A9W4WY56</accession>
<dbReference type="Proteomes" id="UP001153678">
    <property type="component" value="Unassembled WGS sequence"/>
</dbReference>
<keyword evidence="2" id="KW-1185">Reference proteome</keyword>
<sequence>MIFETSNYRKADRSSIILLDIMEKSKYDFQVEINYCNFFSNTSISMKAYLVDKINFSFIIHENPTQLCMLREIKKLLTKNEPEDGYAFRYIWMNKFSASVVVPEYDMTL</sequence>
<reference evidence="1" key="1">
    <citation type="submission" date="2022-08" db="EMBL/GenBank/DDBJ databases">
        <authorList>
            <person name="Kallberg Y."/>
            <person name="Tangrot J."/>
            <person name="Rosling A."/>
        </authorList>
    </citation>
    <scope>NUCLEOTIDE SEQUENCE</scope>
    <source>
        <strain evidence="1">Wild A</strain>
    </source>
</reference>
<comment type="caution">
    <text evidence="1">The sequence shown here is derived from an EMBL/GenBank/DDBJ whole genome shotgun (WGS) entry which is preliminary data.</text>
</comment>
<protein>
    <submittedName>
        <fullName evidence="1">10518_t:CDS:1</fullName>
    </submittedName>
</protein>
<organism evidence="1 2">
    <name type="scientific">Funneliformis geosporum</name>
    <dbReference type="NCBI Taxonomy" id="1117311"/>
    <lineage>
        <taxon>Eukaryota</taxon>
        <taxon>Fungi</taxon>
        <taxon>Fungi incertae sedis</taxon>
        <taxon>Mucoromycota</taxon>
        <taxon>Glomeromycotina</taxon>
        <taxon>Glomeromycetes</taxon>
        <taxon>Glomerales</taxon>
        <taxon>Glomeraceae</taxon>
        <taxon>Funneliformis</taxon>
    </lineage>
</organism>
<evidence type="ECO:0000313" key="2">
    <source>
        <dbReference type="Proteomes" id="UP001153678"/>
    </source>
</evidence>
<name>A0A9W4WY56_9GLOM</name>
<feature type="non-terminal residue" evidence="1">
    <location>
        <position position="109"/>
    </location>
</feature>
<proteinExistence type="predicted"/>
<dbReference type="AlphaFoldDB" id="A0A9W4WY56"/>
<evidence type="ECO:0000313" key="1">
    <source>
        <dbReference type="EMBL" id="CAI2194295.1"/>
    </source>
</evidence>
<gene>
    <name evidence="1" type="ORF">FWILDA_LOCUS16504</name>
</gene>